<proteinExistence type="inferred from homology"/>
<evidence type="ECO:0000256" key="5">
    <source>
        <dbReference type="HAMAP-Rule" id="MF_00694"/>
    </source>
</evidence>
<dbReference type="Gene3D" id="3.20.20.70">
    <property type="entry name" value="Aldolase class I"/>
    <property type="match status" value="1"/>
</dbReference>
<evidence type="ECO:0000256" key="4">
    <source>
        <dbReference type="ARBA" id="ARBA00023239"/>
    </source>
</evidence>
<dbReference type="InterPro" id="IPR017655">
    <property type="entry name" value="Dehydro-deoxyglucarate_dehyd"/>
</dbReference>
<dbReference type="RefSeq" id="WP_386699738.1">
    <property type="nucleotide sequence ID" value="NZ_BAAAQI010000002.1"/>
</dbReference>
<evidence type="ECO:0000256" key="2">
    <source>
        <dbReference type="ARBA" id="ARBA00004983"/>
    </source>
</evidence>
<reference evidence="8" key="1">
    <citation type="journal article" date="2019" name="Int. J. Syst. Evol. Microbiol.">
        <title>The Global Catalogue of Microorganisms (GCM) 10K type strain sequencing project: providing services to taxonomists for standard genome sequencing and annotation.</title>
        <authorList>
            <consortium name="The Broad Institute Genomics Platform"/>
            <consortium name="The Broad Institute Genome Sequencing Center for Infectious Disease"/>
            <person name="Wu L."/>
            <person name="Ma J."/>
        </authorList>
    </citation>
    <scope>NUCLEOTIDE SEQUENCE [LARGE SCALE GENOMIC DNA]</scope>
    <source>
        <strain evidence="8">CGMCC 4.7304</strain>
    </source>
</reference>
<comment type="pathway">
    <text evidence="2 5">Carbohydrate acid metabolism; D-glucarate degradation; 2,5-dioxopentanoate from D-glucarate: step 2/2.</text>
</comment>
<gene>
    <name evidence="7" type="ORF">ACFPCZ_23280</name>
</gene>
<evidence type="ECO:0000256" key="1">
    <source>
        <dbReference type="ARBA" id="ARBA00001446"/>
    </source>
</evidence>
<evidence type="ECO:0000313" key="7">
    <source>
        <dbReference type="EMBL" id="MFC4869567.1"/>
    </source>
</evidence>
<comment type="similarity">
    <text evidence="3 5 6">Belongs to the DapA family.</text>
</comment>
<dbReference type="Pfam" id="PF00701">
    <property type="entry name" value="DHDPS"/>
    <property type="match status" value="1"/>
</dbReference>
<keyword evidence="4 5" id="KW-0456">Lyase</keyword>
<evidence type="ECO:0000313" key="8">
    <source>
        <dbReference type="Proteomes" id="UP001595858"/>
    </source>
</evidence>
<dbReference type="HAMAP" id="MF_00694">
    <property type="entry name" value="KDGDH"/>
    <property type="match status" value="1"/>
</dbReference>
<dbReference type="SUPFAM" id="SSF51569">
    <property type="entry name" value="Aldolase"/>
    <property type="match status" value="1"/>
</dbReference>
<evidence type="ECO:0000256" key="6">
    <source>
        <dbReference type="PIRNR" id="PIRNR001365"/>
    </source>
</evidence>
<comment type="catalytic activity">
    <reaction evidence="1 5">
        <text>5-dehydro-4-deoxy-D-glucarate + H(+) = 2,5-dioxopentanoate + CO2 + H2O</text>
        <dbReference type="Rhea" id="RHEA:24608"/>
        <dbReference type="ChEBI" id="CHEBI:15377"/>
        <dbReference type="ChEBI" id="CHEBI:15378"/>
        <dbReference type="ChEBI" id="CHEBI:16526"/>
        <dbReference type="ChEBI" id="CHEBI:42819"/>
        <dbReference type="ChEBI" id="CHEBI:58136"/>
        <dbReference type="EC" id="4.2.1.41"/>
    </reaction>
</comment>
<dbReference type="NCBIfam" id="NF002958">
    <property type="entry name" value="PRK03620.1"/>
    <property type="match status" value="1"/>
</dbReference>
<comment type="caution">
    <text evidence="7">The sequence shown here is derived from an EMBL/GenBank/DDBJ whole genome shotgun (WGS) entry which is preliminary data.</text>
</comment>
<dbReference type="EC" id="4.2.1.41" evidence="5"/>
<dbReference type="GO" id="GO:0047448">
    <property type="term" value="F:5-dehydro-4-deoxyglucarate dehydratase activity"/>
    <property type="evidence" value="ECO:0007669"/>
    <property type="project" value="UniProtKB-EC"/>
</dbReference>
<organism evidence="7 8">
    <name type="scientific">Streptomonospora arabica</name>
    <dbReference type="NCBI Taxonomy" id="412417"/>
    <lineage>
        <taxon>Bacteria</taxon>
        <taxon>Bacillati</taxon>
        <taxon>Actinomycetota</taxon>
        <taxon>Actinomycetes</taxon>
        <taxon>Streptosporangiales</taxon>
        <taxon>Nocardiopsidaceae</taxon>
        <taxon>Streptomonospora</taxon>
    </lineage>
</organism>
<dbReference type="PANTHER" id="PTHR12128:SF19">
    <property type="entry name" value="5-DEHYDRO-4-DEOXYGLUCARATE DEHYDRATASE 2-RELATED"/>
    <property type="match status" value="1"/>
</dbReference>
<protein>
    <recommendedName>
        <fullName evidence="5">Probable 5-dehydro-4-deoxyglucarate dehydratase</fullName>
        <ecNumber evidence="5">4.2.1.41</ecNumber>
    </recommendedName>
    <alternativeName>
        <fullName evidence="5">5-keto-4-deoxy-glucarate dehydratase</fullName>
        <shortName evidence="5">KDGDH</shortName>
    </alternativeName>
</protein>
<dbReference type="PIRSF" id="PIRSF001365">
    <property type="entry name" value="DHDPS"/>
    <property type="match status" value="1"/>
</dbReference>
<accession>A0ABV9STC8</accession>
<evidence type="ECO:0000256" key="3">
    <source>
        <dbReference type="ARBA" id="ARBA00007592"/>
    </source>
</evidence>
<dbReference type="EMBL" id="JBHSIY010000029">
    <property type="protein sequence ID" value="MFC4869567.1"/>
    <property type="molecule type" value="Genomic_DNA"/>
</dbReference>
<dbReference type="InterPro" id="IPR002220">
    <property type="entry name" value="DapA-like"/>
</dbReference>
<dbReference type="PANTHER" id="PTHR12128">
    <property type="entry name" value="DIHYDRODIPICOLINATE SYNTHASE"/>
    <property type="match status" value="1"/>
</dbReference>
<dbReference type="Proteomes" id="UP001595858">
    <property type="component" value="Unassembled WGS sequence"/>
</dbReference>
<name>A0ABV9STC8_9ACTN</name>
<dbReference type="InterPro" id="IPR013785">
    <property type="entry name" value="Aldolase_TIM"/>
</dbReference>
<dbReference type="SMART" id="SM01130">
    <property type="entry name" value="DHDPS"/>
    <property type="match status" value="1"/>
</dbReference>
<sequence>MSAVAGAGHGGSRPDYVREVAERLAHGMERAVLAFPLTPFDADGGFAEGASAAYLDHQLASEPGAVFAACGTGEFFTLGLDDYEAAVRTAVQRAGGRVPVVAGAGYGMRLAADFAAAAERAGADALLLLPPYLVKGPQSGLVEHTRAVAAATRLPLIAYQRNQVAFTPESVAELAEVPNIIGLKDGHGDLDRMQRLVRAAPDDFLFFNGVPTAELQARAYAATGVRAYSSAVHAFAPEIATAFFRALAAGDTAAVDRLLDGFFIPWVSLRDKGTGYAVSLVKAACRLRAAETGVDVGPVRAPLAEPAPEHLDEAKRLLAAGLDLVGRHREQ</sequence>
<keyword evidence="8" id="KW-1185">Reference proteome</keyword>